<protein>
    <recommendedName>
        <fullName evidence="2">DUF2219 domain-containing protein</fullName>
    </recommendedName>
</protein>
<organism evidence="1">
    <name type="scientific">marine sediment metagenome</name>
    <dbReference type="NCBI Taxonomy" id="412755"/>
    <lineage>
        <taxon>unclassified sequences</taxon>
        <taxon>metagenomes</taxon>
        <taxon>ecological metagenomes</taxon>
    </lineage>
</organism>
<dbReference type="EMBL" id="BARS01040995">
    <property type="protein sequence ID" value="GAG41080.1"/>
    <property type="molecule type" value="Genomic_DNA"/>
</dbReference>
<dbReference type="Pfam" id="PF09982">
    <property type="entry name" value="LpxR"/>
    <property type="match status" value="1"/>
</dbReference>
<dbReference type="InterPro" id="IPR018707">
    <property type="entry name" value="LpxR"/>
</dbReference>
<dbReference type="Gene3D" id="2.40.128.140">
    <property type="entry name" value="Outer membrane protein"/>
    <property type="match status" value="1"/>
</dbReference>
<proteinExistence type="predicted"/>
<reference evidence="1" key="1">
    <citation type="journal article" date="2014" name="Front. Microbiol.">
        <title>High frequency of phylogenetically diverse reductive dehalogenase-homologous genes in deep subseafloor sedimentary metagenomes.</title>
        <authorList>
            <person name="Kawai M."/>
            <person name="Futagami T."/>
            <person name="Toyoda A."/>
            <person name="Takaki Y."/>
            <person name="Nishi S."/>
            <person name="Hori S."/>
            <person name="Arai W."/>
            <person name="Tsubouchi T."/>
            <person name="Morono Y."/>
            <person name="Uchiyama I."/>
            <person name="Ito T."/>
            <person name="Fujiyama A."/>
            <person name="Inagaki F."/>
            <person name="Takami H."/>
        </authorList>
    </citation>
    <scope>NUCLEOTIDE SEQUENCE</scope>
    <source>
        <strain evidence="1">Expedition CK06-06</strain>
    </source>
</reference>
<accession>X0XDB8</accession>
<dbReference type="InterPro" id="IPR037107">
    <property type="entry name" value="Put_OMP_sf"/>
</dbReference>
<dbReference type="AlphaFoldDB" id="X0XDB8"/>
<feature type="non-terminal residue" evidence="1">
    <location>
        <position position="1"/>
    </location>
</feature>
<evidence type="ECO:0008006" key="2">
    <source>
        <dbReference type="Google" id="ProtNLM"/>
    </source>
</evidence>
<evidence type="ECO:0000313" key="1">
    <source>
        <dbReference type="EMBL" id="GAG41080.1"/>
    </source>
</evidence>
<gene>
    <name evidence="1" type="ORF">S01H1_62415</name>
</gene>
<comment type="caution">
    <text evidence="1">The sequence shown here is derived from an EMBL/GenBank/DDBJ whole genome shotgun (WGS) entry which is preliminary data.</text>
</comment>
<sequence>PEGWDNQLDNEVIVNMSYVDYFRAYMNDYINWVTYYGADLGTLHINGSMGTTIKFGWNVSKDYDFTKIEPLPRAKGAKSYRLYGILGCEGTWVLYNALIDGSMFNDGHSIKSKEYLGEFFTGVTIETHNIELTTMYTIRSQEFYWQEHPSKFGAVSVAYKW</sequence>
<name>X0XDB8_9ZZZZ</name>